<dbReference type="HOGENOM" id="CLU_320861_0_0_1"/>
<dbReference type="InterPro" id="IPR001496">
    <property type="entry name" value="SOCS_box"/>
</dbReference>
<dbReference type="SMART" id="SM00248">
    <property type="entry name" value="ANK"/>
    <property type="match status" value="9"/>
</dbReference>
<dbReference type="SUPFAM" id="SSF158235">
    <property type="entry name" value="SOCS box-like"/>
    <property type="match status" value="1"/>
</dbReference>
<protein>
    <submittedName>
        <fullName evidence="2">Kelch domain-containing protein 3</fullName>
    </submittedName>
</protein>
<accession>K1R7W3</accession>
<dbReference type="PROSITE" id="PS50297">
    <property type="entry name" value="ANK_REP_REGION"/>
    <property type="match status" value="4"/>
</dbReference>
<dbReference type="SUPFAM" id="SSF48403">
    <property type="entry name" value="Ankyrin repeat"/>
    <property type="match status" value="2"/>
</dbReference>
<organism evidence="2">
    <name type="scientific">Magallana gigas</name>
    <name type="common">Pacific oyster</name>
    <name type="synonym">Crassostrea gigas</name>
    <dbReference type="NCBI Taxonomy" id="29159"/>
    <lineage>
        <taxon>Eukaryota</taxon>
        <taxon>Metazoa</taxon>
        <taxon>Spiralia</taxon>
        <taxon>Lophotrochozoa</taxon>
        <taxon>Mollusca</taxon>
        <taxon>Bivalvia</taxon>
        <taxon>Autobranchia</taxon>
        <taxon>Pteriomorphia</taxon>
        <taxon>Ostreida</taxon>
        <taxon>Ostreoidea</taxon>
        <taxon>Ostreidae</taxon>
        <taxon>Magallana</taxon>
    </lineage>
</organism>
<dbReference type="InterPro" id="IPR052637">
    <property type="entry name" value="KLHDC3-like"/>
</dbReference>
<dbReference type="AlphaFoldDB" id="K1R7W3"/>
<sequence length="904" mass="101887">MVHFTKDRYARKHYDVRDNRGWTAVHEAAYAGNTGCLEFLLRQEDSDVNWKTFEGETALLLAARAGHLQCTRMLLKNGAEVNSPTNEMYTPLFEAVNANSLSCAKCLLRHGADVNRQVFTGYSPLHLAAEKGYSGMVELLLDQGGYLDLEADHKLTPIFLASQFGHIHCLETLLKCAKDRGQLEAVNKTTTDNATPILIAAQEGHEDCIKLLLTHNANPNIPVTEYMGVAAHFAIYKEHAKCLKVLLPVTDRDCLYRNVSKNMHPLVMAIQASSTECLEMLMEDGMDICTKLPLGVFAHFNPLFTTLQYSTNVSILCHVALNWTLVGVKYLLDKGLPCNAQTPEELPPLLMSLASDNSDLFTLLLKYGANPNIYHSLANGNVTTLMAIERDVKTLLTVTSETGVKQEIFGKYLCKLILCKADLVSCIRDTDKDQEVFKYNLYQVLNKCSMTVNLWPVLTLLFTFCTNLSISQEFKKHVYNEEVISYFNTIEDSTQSLAHACRRSIVIELARKRRYQERHIRSLPIPSLLQEYLLFLDYGPKASSLITMQRWTVHLEGGPRRVNHAAVAIGDKIYSFGGYCTGEDYETTRPMDIHVLDTISLRWTLIPPAKEEECVPYQRYGHTCVGYHNSAYIWGGRNDKDGACNILYAFDSASLKWSTPKVNGKVPNARDGHSACVIDGKMYIFGGYEEQIDRFSNEVHCLHMSTFMWEPINVKGTPARWRDFHSATGLGNLMYVFGGRSDYGGEIFTNHEIYCNKIQVFDTSTSTWMEPVTYGIQPIGRRSHSAFVYKGNVYIFGGYNGLHDLHFRDIFRFDPVRMQWSMIKVKGQGPTARRRQCCCVIGDKVYLFGGTSPNSAESSEPTESDLIDHSDLHILDFSPSLTTLCKLCILENKIDVSSLPKTIR</sequence>
<dbReference type="InterPro" id="IPR002110">
    <property type="entry name" value="Ankyrin_rpt"/>
</dbReference>
<dbReference type="Pfam" id="PF24681">
    <property type="entry name" value="Kelch_KLHDC2_KLHL20_DRC7"/>
    <property type="match status" value="1"/>
</dbReference>
<evidence type="ECO:0000256" key="1">
    <source>
        <dbReference type="ARBA" id="ARBA00022441"/>
    </source>
</evidence>
<dbReference type="PRINTS" id="PR01415">
    <property type="entry name" value="ANKYRIN"/>
</dbReference>
<dbReference type="EMBL" id="JH819078">
    <property type="protein sequence ID" value="EKC41873.1"/>
    <property type="molecule type" value="Genomic_DNA"/>
</dbReference>
<dbReference type="GO" id="GO:0035556">
    <property type="term" value="P:intracellular signal transduction"/>
    <property type="evidence" value="ECO:0007669"/>
    <property type="project" value="InterPro"/>
</dbReference>
<dbReference type="PROSITE" id="PS50225">
    <property type="entry name" value="SOCS"/>
    <property type="match status" value="1"/>
</dbReference>
<proteinExistence type="predicted"/>
<dbReference type="SMART" id="SM00969">
    <property type="entry name" value="SOCS_box"/>
    <property type="match status" value="1"/>
</dbReference>
<dbReference type="SMART" id="SM00612">
    <property type="entry name" value="Kelch"/>
    <property type="match status" value="2"/>
</dbReference>
<dbReference type="SUPFAM" id="SSF117281">
    <property type="entry name" value="Kelch motif"/>
    <property type="match status" value="1"/>
</dbReference>
<dbReference type="PROSITE" id="PS50088">
    <property type="entry name" value="ANK_REPEAT"/>
    <property type="match status" value="4"/>
</dbReference>
<reference evidence="2" key="1">
    <citation type="journal article" date="2012" name="Nature">
        <title>The oyster genome reveals stress adaptation and complexity of shell formation.</title>
        <authorList>
            <person name="Zhang G."/>
            <person name="Fang X."/>
            <person name="Guo X."/>
            <person name="Li L."/>
            <person name="Luo R."/>
            <person name="Xu F."/>
            <person name="Yang P."/>
            <person name="Zhang L."/>
            <person name="Wang X."/>
            <person name="Qi H."/>
            <person name="Xiong Z."/>
            <person name="Que H."/>
            <person name="Xie Y."/>
            <person name="Holland P.W."/>
            <person name="Paps J."/>
            <person name="Zhu Y."/>
            <person name="Wu F."/>
            <person name="Chen Y."/>
            <person name="Wang J."/>
            <person name="Peng C."/>
            <person name="Meng J."/>
            <person name="Yang L."/>
            <person name="Liu J."/>
            <person name="Wen B."/>
            <person name="Zhang N."/>
            <person name="Huang Z."/>
            <person name="Zhu Q."/>
            <person name="Feng Y."/>
            <person name="Mount A."/>
            <person name="Hedgecock D."/>
            <person name="Xu Z."/>
            <person name="Liu Y."/>
            <person name="Domazet-Loso T."/>
            <person name="Du Y."/>
            <person name="Sun X."/>
            <person name="Zhang S."/>
            <person name="Liu B."/>
            <person name="Cheng P."/>
            <person name="Jiang X."/>
            <person name="Li J."/>
            <person name="Fan D."/>
            <person name="Wang W."/>
            <person name="Fu W."/>
            <person name="Wang T."/>
            <person name="Wang B."/>
            <person name="Zhang J."/>
            <person name="Peng Z."/>
            <person name="Li Y."/>
            <person name="Li N."/>
            <person name="Wang J."/>
            <person name="Chen M."/>
            <person name="He Y."/>
            <person name="Tan F."/>
            <person name="Song X."/>
            <person name="Zheng Q."/>
            <person name="Huang R."/>
            <person name="Yang H."/>
            <person name="Du X."/>
            <person name="Chen L."/>
            <person name="Yang M."/>
            <person name="Gaffney P.M."/>
            <person name="Wang S."/>
            <person name="Luo L."/>
            <person name="She Z."/>
            <person name="Ming Y."/>
            <person name="Huang W."/>
            <person name="Zhang S."/>
            <person name="Huang B."/>
            <person name="Zhang Y."/>
            <person name="Qu T."/>
            <person name="Ni P."/>
            <person name="Miao G."/>
            <person name="Wang J."/>
            <person name="Wang Q."/>
            <person name="Steinberg C.E."/>
            <person name="Wang H."/>
            <person name="Li N."/>
            <person name="Qian L."/>
            <person name="Zhang G."/>
            <person name="Li Y."/>
            <person name="Yang H."/>
            <person name="Liu X."/>
            <person name="Wang J."/>
            <person name="Yin Y."/>
            <person name="Wang J."/>
        </authorList>
    </citation>
    <scope>NUCLEOTIDE SEQUENCE [LARGE SCALE GENOMIC DNA]</scope>
    <source>
        <strain evidence="2">05x7-T-G4-1.051#20</strain>
    </source>
</reference>
<dbReference type="Pfam" id="PF01344">
    <property type="entry name" value="Kelch_1"/>
    <property type="match status" value="1"/>
</dbReference>
<dbReference type="InterPro" id="IPR006652">
    <property type="entry name" value="Kelch_1"/>
</dbReference>
<dbReference type="PANTHER" id="PTHR46461">
    <property type="entry name" value="KELCH DOMAIN-CONTAINING PROTEIN 3"/>
    <property type="match status" value="1"/>
</dbReference>
<dbReference type="FunFam" id="2.120.10.80:FF:000134">
    <property type="entry name" value="Kelch domain-containing protein, putative"/>
    <property type="match status" value="1"/>
</dbReference>
<dbReference type="Pfam" id="PF07525">
    <property type="entry name" value="SOCS_box"/>
    <property type="match status" value="1"/>
</dbReference>
<dbReference type="Gene3D" id="2.120.10.80">
    <property type="entry name" value="Kelch-type beta propeller"/>
    <property type="match status" value="2"/>
</dbReference>
<dbReference type="InParanoid" id="K1R7W3"/>
<keyword evidence="1" id="KW-0880">Kelch repeat</keyword>
<dbReference type="InterPro" id="IPR036036">
    <property type="entry name" value="SOCS_box-like_dom_sf"/>
</dbReference>
<dbReference type="PANTHER" id="PTHR46461:SF1">
    <property type="entry name" value="KELCH DOMAIN-CONTAINING PROTEIN 3"/>
    <property type="match status" value="1"/>
</dbReference>
<dbReference type="GO" id="GO:0003682">
    <property type="term" value="F:chromatin binding"/>
    <property type="evidence" value="ECO:0007669"/>
    <property type="project" value="InterPro"/>
</dbReference>
<name>K1R7W3_MAGGI</name>
<gene>
    <name evidence="2" type="ORF">CGI_10021219</name>
</gene>
<dbReference type="GO" id="GO:0005737">
    <property type="term" value="C:cytoplasm"/>
    <property type="evidence" value="ECO:0007669"/>
    <property type="project" value="TreeGrafter"/>
</dbReference>
<dbReference type="Pfam" id="PF12796">
    <property type="entry name" value="Ank_2"/>
    <property type="match status" value="3"/>
</dbReference>
<dbReference type="InterPro" id="IPR036770">
    <property type="entry name" value="Ankyrin_rpt-contain_sf"/>
</dbReference>
<evidence type="ECO:0000313" key="2">
    <source>
        <dbReference type="EMBL" id="EKC41873.1"/>
    </source>
</evidence>
<dbReference type="InterPro" id="IPR015915">
    <property type="entry name" value="Kelch-typ_b-propeller"/>
</dbReference>
<dbReference type="Gene3D" id="1.25.40.20">
    <property type="entry name" value="Ankyrin repeat-containing domain"/>
    <property type="match status" value="3"/>
</dbReference>